<feature type="transmembrane region" description="Helical" evidence="1">
    <location>
        <begin position="71"/>
        <end position="95"/>
    </location>
</feature>
<keyword evidence="1" id="KW-1133">Transmembrane helix</keyword>
<keyword evidence="1" id="KW-0472">Membrane</keyword>
<gene>
    <name evidence="2" type="ORF">BGZ95_005150</name>
</gene>
<feature type="transmembrane region" description="Helical" evidence="1">
    <location>
        <begin position="12"/>
        <end position="31"/>
    </location>
</feature>
<dbReference type="Proteomes" id="UP001194580">
    <property type="component" value="Unassembled WGS sequence"/>
</dbReference>
<feature type="transmembrane region" description="Helical" evidence="1">
    <location>
        <begin position="107"/>
        <end position="129"/>
    </location>
</feature>
<proteinExistence type="predicted"/>
<keyword evidence="1" id="KW-0812">Transmembrane</keyword>
<keyword evidence="3" id="KW-1185">Reference proteome</keyword>
<reference evidence="2" key="1">
    <citation type="journal article" date="2020" name="Fungal Divers.">
        <title>Resolving the Mortierellaceae phylogeny through synthesis of multi-gene phylogenetics and phylogenomics.</title>
        <authorList>
            <person name="Vandepol N."/>
            <person name="Liber J."/>
            <person name="Desiro A."/>
            <person name="Na H."/>
            <person name="Kennedy M."/>
            <person name="Barry K."/>
            <person name="Grigoriev I.V."/>
            <person name="Miller A.N."/>
            <person name="O'Donnell K."/>
            <person name="Stajich J.E."/>
            <person name="Bonito G."/>
        </authorList>
    </citation>
    <scope>NUCLEOTIDE SEQUENCE</scope>
    <source>
        <strain evidence="2">NRRL 28262</strain>
    </source>
</reference>
<accession>A0AAD4H0F4</accession>
<organism evidence="2 3">
    <name type="scientific">Linnemannia exigua</name>
    <dbReference type="NCBI Taxonomy" id="604196"/>
    <lineage>
        <taxon>Eukaryota</taxon>
        <taxon>Fungi</taxon>
        <taxon>Fungi incertae sedis</taxon>
        <taxon>Mucoromycota</taxon>
        <taxon>Mortierellomycotina</taxon>
        <taxon>Mortierellomycetes</taxon>
        <taxon>Mortierellales</taxon>
        <taxon>Mortierellaceae</taxon>
        <taxon>Linnemannia</taxon>
    </lineage>
</organism>
<name>A0AAD4H0F4_9FUNG</name>
<protein>
    <submittedName>
        <fullName evidence="2">Uncharacterized protein</fullName>
    </submittedName>
</protein>
<sequence length="134" mass="14463">MSISPDALRKFRIVLVLCTFINLALLVGILAQTGFRMNVLGFLSVISAVALFVTYILSVSGKNNMDKIVRFFLFLVPVGFTLYYGISGASVLSYITGYGRCIGCQLLASSVIIACITGFLALIEVIITVSQPVQ</sequence>
<dbReference type="EMBL" id="JAAAIL010002384">
    <property type="protein sequence ID" value="KAG0257714.1"/>
    <property type="molecule type" value="Genomic_DNA"/>
</dbReference>
<comment type="caution">
    <text evidence="2">The sequence shown here is derived from an EMBL/GenBank/DDBJ whole genome shotgun (WGS) entry which is preliminary data.</text>
</comment>
<feature type="non-terminal residue" evidence="2">
    <location>
        <position position="134"/>
    </location>
</feature>
<evidence type="ECO:0000313" key="2">
    <source>
        <dbReference type="EMBL" id="KAG0257714.1"/>
    </source>
</evidence>
<feature type="transmembrane region" description="Helical" evidence="1">
    <location>
        <begin position="37"/>
        <end position="59"/>
    </location>
</feature>
<dbReference type="AlphaFoldDB" id="A0AAD4H0F4"/>
<evidence type="ECO:0000313" key="3">
    <source>
        <dbReference type="Proteomes" id="UP001194580"/>
    </source>
</evidence>
<evidence type="ECO:0000256" key="1">
    <source>
        <dbReference type="SAM" id="Phobius"/>
    </source>
</evidence>